<proteinExistence type="predicted"/>
<dbReference type="OrthoDB" id="723689at2"/>
<evidence type="ECO:0000313" key="1">
    <source>
        <dbReference type="EMBL" id="QHI37230.1"/>
    </source>
</evidence>
<name>A0A7L4ZL32_9FLAO</name>
<gene>
    <name evidence="1" type="ORF">IMCC3317_26080</name>
</gene>
<dbReference type="EMBL" id="CP019288">
    <property type="protein sequence ID" value="QHI37230.1"/>
    <property type="molecule type" value="Genomic_DNA"/>
</dbReference>
<dbReference type="KEGG" id="kan:IMCC3317_26080"/>
<reference evidence="1 2" key="1">
    <citation type="journal article" date="2013" name="Int. J. Syst. Evol. Microbiol.">
        <title>Kordia antarctica sp. nov., isolated from Antarctic seawater.</title>
        <authorList>
            <person name="Baek K."/>
            <person name="Choi A."/>
            <person name="Kang I."/>
            <person name="Lee K."/>
            <person name="Cho J.C."/>
        </authorList>
    </citation>
    <scope>NUCLEOTIDE SEQUENCE [LARGE SCALE GENOMIC DNA]</scope>
    <source>
        <strain evidence="1 2">IMCC3317</strain>
    </source>
</reference>
<sequence>MSSYNENLHSSVVSSLNTQELELQSVEAKLEASMFSLYYAQGARITTAEELEITTAKYAFEKNVHEQAIIDSDLSTNVLESANNAKSYTSRSVTNTAVAAANVQIAANAILKLASTTGSIFSIINAADFDTDIYTQSNKANVLMNDTAYAAEQASQHSMEASASVAEVTTTTLAAKATVTDTSIKDLLSVVTKQFDDTTTLLSTQSAELATANTKEKQAEGVLEDYSVAYESTDIAFELSNSELNLDLTVTTPITIGNHDSYVVSFSPYLSAFSEQKSSTDTDPKDTNQPVQDYYIMLVENSKSATFSMNDAEGIITGAYANRYAQIVEADKIKNSAGVITGLKKKIYIAGTNSATHPVLQDSEGKALVLGKEYVVVVFATFKTAYKKIINTFDDYLSAPSKMFMLENQLNAVFSNAIQPPTDAQVINFGVFENPAYLVDSEGEEALDYIQYRCVFLPNNPNLVRGLLTDEELKYIDAQVSDKMKLDNMYTEKIATIQSQLDALKSDSKEAKTDTKSAKGAGAKKVSKTSATTISTTERTNLLSLQLKILTKQKSDALKDQEHLQPGFFFNLTTAEQIPAGSYTPAVPGTDTLLAYLLRSITNIGDLLDKLGEEKVTELNAKVESTIPKKTSAADKEQFINDIITLIEGAIESVIDGKEKTLEKLLVDFAQFIIELMLLAEGYKFYSKQVTLAAETTDNFGNRLIGNNAYIPTVISISKNADETVNTQFTNALSDFQHTDAFTYKDPFADATKIIAYPKQTTV</sequence>
<protein>
    <submittedName>
        <fullName evidence="1">Uncharacterized protein</fullName>
    </submittedName>
</protein>
<dbReference type="RefSeq" id="WP_160129871.1">
    <property type="nucleotide sequence ID" value="NZ_CP019288.1"/>
</dbReference>
<dbReference type="AlphaFoldDB" id="A0A7L4ZL32"/>
<evidence type="ECO:0000313" key="2">
    <source>
        <dbReference type="Proteomes" id="UP000464657"/>
    </source>
</evidence>
<keyword evidence="2" id="KW-1185">Reference proteome</keyword>
<accession>A0A7L4ZL32</accession>
<dbReference type="Proteomes" id="UP000464657">
    <property type="component" value="Chromosome"/>
</dbReference>
<organism evidence="1 2">
    <name type="scientific">Kordia antarctica</name>
    <dbReference type="NCBI Taxonomy" id="1218801"/>
    <lineage>
        <taxon>Bacteria</taxon>
        <taxon>Pseudomonadati</taxon>
        <taxon>Bacteroidota</taxon>
        <taxon>Flavobacteriia</taxon>
        <taxon>Flavobacteriales</taxon>
        <taxon>Flavobacteriaceae</taxon>
        <taxon>Kordia</taxon>
    </lineage>
</organism>